<dbReference type="Proteomes" id="UP000261380">
    <property type="component" value="Unplaced"/>
</dbReference>
<evidence type="ECO:0000256" key="5">
    <source>
        <dbReference type="ARBA" id="ARBA00022729"/>
    </source>
</evidence>
<reference evidence="8" key="1">
    <citation type="submission" date="2025-08" db="UniProtKB">
        <authorList>
            <consortium name="Ensembl"/>
        </authorList>
    </citation>
    <scope>IDENTIFICATION</scope>
</reference>
<comment type="subcellular location">
    <subcellularLocation>
        <location evidence="1">Secreted</location>
        <location evidence="1">Extracellular space</location>
        <location evidence="1">Extracellular matrix</location>
    </subcellularLocation>
</comment>
<keyword evidence="9" id="KW-1185">Reference proteome</keyword>
<evidence type="ECO:0000256" key="2">
    <source>
        <dbReference type="ARBA" id="ARBA00005317"/>
    </source>
</evidence>
<dbReference type="PANTHER" id="PTHR16485">
    <property type="entry name" value="MICROFIBRILLAR-ASSOCIATED PROTEIN 2"/>
    <property type="match status" value="1"/>
</dbReference>
<name>A0A3B5L6E5_9TELE</name>
<keyword evidence="7" id="KW-0325">Glycoprotein</keyword>
<accession>A0A3B5L6E5</accession>
<evidence type="ECO:0000256" key="1">
    <source>
        <dbReference type="ARBA" id="ARBA00004498"/>
    </source>
</evidence>
<evidence type="ECO:0000313" key="8">
    <source>
        <dbReference type="Ensembl" id="ENSXCOP00000005396.1"/>
    </source>
</evidence>
<keyword evidence="6" id="KW-1015">Disulfide bond</keyword>
<proteinExistence type="inferred from homology"/>
<evidence type="ECO:0000313" key="9">
    <source>
        <dbReference type="Proteomes" id="UP000261380"/>
    </source>
</evidence>
<dbReference type="GO" id="GO:0001527">
    <property type="term" value="C:microfibril"/>
    <property type="evidence" value="ECO:0007669"/>
    <property type="project" value="InterPro"/>
</dbReference>
<evidence type="ECO:0000256" key="4">
    <source>
        <dbReference type="ARBA" id="ARBA00022530"/>
    </source>
</evidence>
<dbReference type="InterPro" id="IPR008673">
    <property type="entry name" value="MAGP"/>
</dbReference>
<keyword evidence="5" id="KW-0732">Signal</keyword>
<sequence length="73" mass="8750">MRVLLLICMPGNYFPEHRHFMLLRCVWVPDPTFETEPTEPGPLDCREEQYPCTRLYSVHKPCKQCLNSLCFYR</sequence>
<reference evidence="8" key="2">
    <citation type="submission" date="2025-09" db="UniProtKB">
        <authorList>
            <consortium name="Ensembl"/>
        </authorList>
    </citation>
    <scope>IDENTIFICATION</scope>
</reference>
<evidence type="ECO:0008006" key="10">
    <source>
        <dbReference type="Google" id="ProtNLM"/>
    </source>
</evidence>
<dbReference type="GO" id="GO:0048048">
    <property type="term" value="P:embryonic eye morphogenesis"/>
    <property type="evidence" value="ECO:0007669"/>
    <property type="project" value="TreeGrafter"/>
</dbReference>
<dbReference type="GeneTree" id="ENSGT00390000017736"/>
<dbReference type="Ensembl" id="ENSXCOT00000005458.1">
    <property type="protein sequence ID" value="ENSXCOP00000005396.1"/>
    <property type="gene ID" value="ENSXCOG00000004221.1"/>
</dbReference>
<dbReference type="Pfam" id="PF05507">
    <property type="entry name" value="MAGP"/>
    <property type="match status" value="1"/>
</dbReference>
<keyword evidence="3" id="KW-0964">Secreted</keyword>
<comment type="similarity">
    <text evidence="2">Belongs to the MFAP family.</text>
</comment>
<dbReference type="STRING" id="32473.ENSXCOP00000005396"/>
<protein>
    <recommendedName>
        <fullName evidence="10">Microfibril associated protein 2</fullName>
    </recommendedName>
</protein>
<organism evidence="8 9">
    <name type="scientific">Xiphophorus couchianus</name>
    <name type="common">Monterrey platyfish</name>
    <dbReference type="NCBI Taxonomy" id="32473"/>
    <lineage>
        <taxon>Eukaryota</taxon>
        <taxon>Metazoa</taxon>
        <taxon>Chordata</taxon>
        <taxon>Craniata</taxon>
        <taxon>Vertebrata</taxon>
        <taxon>Euteleostomi</taxon>
        <taxon>Actinopterygii</taxon>
        <taxon>Neopterygii</taxon>
        <taxon>Teleostei</taxon>
        <taxon>Neoteleostei</taxon>
        <taxon>Acanthomorphata</taxon>
        <taxon>Ovalentaria</taxon>
        <taxon>Atherinomorphae</taxon>
        <taxon>Cyprinodontiformes</taxon>
        <taxon>Poeciliidae</taxon>
        <taxon>Poeciliinae</taxon>
        <taxon>Xiphophorus</taxon>
    </lineage>
</organism>
<evidence type="ECO:0000256" key="7">
    <source>
        <dbReference type="ARBA" id="ARBA00023180"/>
    </source>
</evidence>
<keyword evidence="4" id="KW-0272">Extracellular matrix</keyword>
<evidence type="ECO:0000256" key="6">
    <source>
        <dbReference type="ARBA" id="ARBA00023157"/>
    </source>
</evidence>
<evidence type="ECO:0000256" key="3">
    <source>
        <dbReference type="ARBA" id="ARBA00022525"/>
    </source>
</evidence>
<dbReference type="PANTHER" id="PTHR16485:SF3">
    <property type="entry name" value="MICROFIBRILLAR-ASSOCIATED PROTEIN 2"/>
    <property type="match status" value="1"/>
</dbReference>
<dbReference type="AlphaFoldDB" id="A0A3B5L6E5"/>